<dbReference type="GeneID" id="97539280"/>
<evidence type="ECO:0000313" key="2">
    <source>
        <dbReference type="Proteomes" id="UP000032811"/>
    </source>
</evidence>
<proteinExistence type="predicted"/>
<geneLocation type="plasmid" evidence="1 2">
    <name>pCS2</name>
</geneLocation>
<reference evidence="1 2" key="1">
    <citation type="submission" date="2014-11" db="EMBL/GenBank/DDBJ databases">
        <authorList>
            <person name="Aslett M.A."/>
            <person name="De Silva N."/>
        </authorList>
    </citation>
    <scope>NUCLEOTIDE SEQUENCE [LARGE SCALE GENOMIC DNA]</scope>
    <source>
        <strain evidence="1 2">ATCC9714</strain>
        <plasmid evidence="1 2">pCS2</plasmid>
    </source>
</reference>
<accession>A0ABM9RTK4</accession>
<organism evidence="1 2">
    <name type="scientific">Paraclostridium sordellii</name>
    <name type="common">Clostridium sordellii</name>
    <dbReference type="NCBI Taxonomy" id="1505"/>
    <lineage>
        <taxon>Bacteria</taxon>
        <taxon>Bacillati</taxon>
        <taxon>Bacillota</taxon>
        <taxon>Clostridia</taxon>
        <taxon>Peptostreptococcales</taxon>
        <taxon>Peptostreptococcaceae</taxon>
        <taxon>Paraclostridium</taxon>
    </lineage>
</organism>
<dbReference type="EMBL" id="LN680000">
    <property type="protein sequence ID" value="CEJ75414.1"/>
    <property type="molecule type" value="Genomic_DNA"/>
</dbReference>
<dbReference type="Proteomes" id="UP000032811">
    <property type="component" value="Plasmid pCS2"/>
</dbReference>
<sequence length="135" mass="16337">MITRENIINIHNEFIELGKQDSYKELIENRYKSIGAKNFKFESYKQLKDFFDYDINEIQGIDTLEDSHREFIKKYILDFINKQPIGKRYLNLIYKVERQENKFRLYALGLCSFDSSDPHNYIDTIEYTDKNTINR</sequence>
<evidence type="ECO:0000313" key="1">
    <source>
        <dbReference type="EMBL" id="CEJ75414.1"/>
    </source>
</evidence>
<dbReference type="RefSeq" id="WP_021121627.1">
    <property type="nucleotide sequence ID" value="NZ_CDPO01000001.1"/>
</dbReference>
<gene>
    <name evidence="1" type="ORF">ATCC9714_PCS200071</name>
</gene>
<keyword evidence="1" id="KW-0614">Plasmid</keyword>
<protein>
    <submittedName>
        <fullName evidence="1">Uncharacterized protein</fullName>
    </submittedName>
</protein>
<name>A0ABM9RTK4_PARSO</name>
<keyword evidence="2" id="KW-1185">Reference proteome</keyword>